<proteinExistence type="predicted"/>
<protein>
    <submittedName>
        <fullName evidence="1">Uncharacterized protein</fullName>
    </submittedName>
</protein>
<evidence type="ECO:0000313" key="2">
    <source>
        <dbReference type="Proteomes" id="UP000187455"/>
    </source>
</evidence>
<feature type="non-terminal residue" evidence="1">
    <location>
        <position position="43"/>
    </location>
</feature>
<name>A0A1R0GZF3_9FUNG</name>
<dbReference type="EMBL" id="LSSL01001717">
    <property type="protein sequence ID" value="OLY82269.1"/>
    <property type="molecule type" value="Genomic_DNA"/>
</dbReference>
<organism evidence="1 2">
    <name type="scientific">Smittium mucronatum</name>
    <dbReference type="NCBI Taxonomy" id="133383"/>
    <lineage>
        <taxon>Eukaryota</taxon>
        <taxon>Fungi</taxon>
        <taxon>Fungi incertae sedis</taxon>
        <taxon>Zoopagomycota</taxon>
        <taxon>Kickxellomycotina</taxon>
        <taxon>Harpellomycetes</taxon>
        <taxon>Harpellales</taxon>
        <taxon>Legeriomycetaceae</taxon>
        <taxon>Smittium</taxon>
    </lineage>
</organism>
<gene>
    <name evidence="1" type="ORF">AYI68_g3608</name>
</gene>
<reference evidence="1 2" key="1">
    <citation type="journal article" date="2016" name="Mol. Biol. Evol.">
        <title>Genome-Wide Survey of Gut Fungi (Harpellales) Reveals the First Horizontally Transferred Ubiquitin Gene from a Mosquito Host.</title>
        <authorList>
            <person name="Wang Y."/>
            <person name="White M.M."/>
            <person name="Kvist S."/>
            <person name="Moncalvo J.M."/>
        </authorList>
    </citation>
    <scope>NUCLEOTIDE SEQUENCE [LARGE SCALE GENOMIC DNA]</scope>
    <source>
        <strain evidence="1 2">ALG-7-W6</strain>
    </source>
</reference>
<sequence>MWYIPKVDWLESDLCEMFEFTIEDTADDAAEDKIEDAAEFNAE</sequence>
<dbReference type="Proteomes" id="UP000187455">
    <property type="component" value="Unassembled WGS sequence"/>
</dbReference>
<dbReference type="AlphaFoldDB" id="A0A1R0GZF3"/>
<evidence type="ECO:0000313" key="1">
    <source>
        <dbReference type="EMBL" id="OLY82269.1"/>
    </source>
</evidence>
<comment type="caution">
    <text evidence="1">The sequence shown here is derived from an EMBL/GenBank/DDBJ whole genome shotgun (WGS) entry which is preliminary data.</text>
</comment>
<keyword evidence="2" id="KW-1185">Reference proteome</keyword>
<accession>A0A1R0GZF3</accession>